<dbReference type="GO" id="GO:0016491">
    <property type="term" value="F:oxidoreductase activity"/>
    <property type="evidence" value="ECO:0007669"/>
    <property type="project" value="InterPro"/>
</dbReference>
<dbReference type="Proteomes" id="UP000326903">
    <property type="component" value="Unassembled WGS sequence"/>
</dbReference>
<feature type="domain" description="Thioredoxin" evidence="1">
    <location>
        <begin position="42"/>
        <end position="176"/>
    </location>
</feature>
<dbReference type="GO" id="GO:0016209">
    <property type="term" value="F:antioxidant activity"/>
    <property type="evidence" value="ECO:0007669"/>
    <property type="project" value="InterPro"/>
</dbReference>
<dbReference type="PROSITE" id="PS51352">
    <property type="entry name" value="THIOREDOXIN_2"/>
    <property type="match status" value="1"/>
</dbReference>
<dbReference type="InterPro" id="IPR000866">
    <property type="entry name" value="AhpC/TSA"/>
</dbReference>
<keyword evidence="3" id="KW-1185">Reference proteome</keyword>
<dbReference type="CDD" id="cd02966">
    <property type="entry name" value="TlpA_like_family"/>
    <property type="match status" value="1"/>
</dbReference>
<dbReference type="EMBL" id="VYQF01000004">
    <property type="protein sequence ID" value="KAA9038155.1"/>
    <property type="molecule type" value="Genomic_DNA"/>
</dbReference>
<dbReference type="InterPro" id="IPR050553">
    <property type="entry name" value="Thioredoxin_ResA/DsbE_sf"/>
</dbReference>
<protein>
    <submittedName>
        <fullName evidence="2">TlpA family protein disulfide reductase</fullName>
    </submittedName>
</protein>
<dbReference type="SUPFAM" id="SSF52833">
    <property type="entry name" value="Thioredoxin-like"/>
    <property type="match status" value="1"/>
</dbReference>
<dbReference type="Pfam" id="PF00578">
    <property type="entry name" value="AhpC-TSA"/>
    <property type="match status" value="1"/>
</dbReference>
<evidence type="ECO:0000313" key="2">
    <source>
        <dbReference type="EMBL" id="KAA9038155.1"/>
    </source>
</evidence>
<comment type="caution">
    <text evidence="2">The sequence shown here is derived from an EMBL/GenBank/DDBJ whole genome shotgun (WGS) entry which is preliminary data.</text>
</comment>
<gene>
    <name evidence="2" type="ORF">FW778_15495</name>
</gene>
<organism evidence="2 3">
    <name type="scientific">Ginsengibacter hankyongi</name>
    <dbReference type="NCBI Taxonomy" id="2607284"/>
    <lineage>
        <taxon>Bacteria</taxon>
        <taxon>Pseudomonadati</taxon>
        <taxon>Bacteroidota</taxon>
        <taxon>Chitinophagia</taxon>
        <taxon>Chitinophagales</taxon>
        <taxon>Chitinophagaceae</taxon>
        <taxon>Ginsengibacter</taxon>
    </lineage>
</organism>
<name>A0A5J5IFY6_9BACT</name>
<evidence type="ECO:0000259" key="1">
    <source>
        <dbReference type="PROSITE" id="PS51352"/>
    </source>
</evidence>
<dbReference type="PANTHER" id="PTHR42852">
    <property type="entry name" value="THIOL:DISULFIDE INTERCHANGE PROTEIN DSBE"/>
    <property type="match status" value="1"/>
</dbReference>
<proteinExistence type="predicted"/>
<dbReference type="InterPro" id="IPR036249">
    <property type="entry name" value="Thioredoxin-like_sf"/>
</dbReference>
<dbReference type="InterPro" id="IPR013766">
    <property type="entry name" value="Thioredoxin_domain"/>
</dbReference>
<evidence type="ECO:0000313" key="3">
    <source>
        <dbReference type="Proteomes" id="UP000326903"/>
    </source>
</evidence>
<sequence length="187" mass="21907">MKQVLFVYCFMLSTLSYSQVDSGKYTITADSFLVMMDKRNSEFINKPFAQFSIKTNNKKCSNRTLKGKVVFINFWFAACAPCMAEMDQLNRLFEHFKQYKNFEFVSFTFESPNEIALIKKKYNIHYNIFSISRDECYRLNNNNGFPTSIILNAAGYVKWIHSTDAVNEEEIKKYFAGEVYPLIVKEL</sequence>
<dbReference type="AlphaFoldDB" id="A0A5J5IFY6"/>
<accession>A0A5J5IFY6</accession>
<reference evidence="2 3" key="1">
    <citation type="submission" date="2019-09" db="EMBL/GenBank/DDBJ databases">
        <title>Draft genome sequence of Ginsengibacter sp. BR5-29.</title>
        <authorList>
            <person name="Im W.-T."/>
        </authorList>
    </citation>
    <scope>NUCLEOTIDE SEQUENCE [LARGE SCALE GENOMIC DNA]</scope>
    <source>
        <strain evidence="2 3">BR5-29</strain>
    </source>
</reference>
<dbReference type="Gene3D" id="3.40.30.10">
    <property type="entry name" value="Glutaredoxin"/>
    <property type="match status" value="1"/>
</dbReference>
<dbReference type="PANTHER" id="PTHR42852:SF17">
    <property type="entry name" value="THIOREDOXIN-LIKE PROTEIN HI_1115"/>
    <property type="match status" value="1"/>
</dbReference>